<dbReference type="STRING" id="49451.A0A314KUV8"/>
<proteinExistence type="predicted"/>
<dbReference type="AlphaFoldDB" id="A0A314KUV8"/>
<gene>
    <name evidence="1" type="primary">SPK1_0</name>
    <name evidence="1" type="ORF">A4A49_58907</name>
</gene>
<accession>A0A314KUV8</accession>
<name>A0A314KUV8_NICAT</name>
<keyword evidence="2" id="KW-1185">Reference proteome</keyword>
<evidence type="ECO:0000313" key="2">
    <source>
        <dbReference type="Proteomes" id="UP000187609"/>
    </source>
</evidence>
<dbReference type="Proteomes" id="UP000187609">
    <property type="component" value="Unassembled WGS sequence"/>
</dbReference>
<sequence>MLSLFFLFSLQLDENLEQWPHLNELVQCYRTDWVKDENKYGHYESVSPASFQNQIYEGPDTDIETVDLSSGEGVPT</sequence>
<reference evidence="1" key="1">
    <citation type="submission" date="2016-11" db="EMBL/GenBank/DDBJ databases">
        <title>The genome of Nicotiana attenuata.</title>
        <authorList>
            <person name="Xu S."/>
            <person name="Brockmoeller T."/>
            <person name="Gaquerel E."/>
            <person name="Navarro A."/>
            <person name="Kuhl H."/>
            <person name="Gase K."/>
            <person name="Ling Z."/>
            <person name="Zhou W."/>
            <person name="Kreitzer C."/>
            <person name="Stanke M."/>
            <person name="Tang H."/>
            <person name="Lyons E."/>
            <person name="Pandey P."/>
            <person name="Pandey S.P."/>
            <person name="Timmermann B."/>
            <person name="Baldwin I.T."/>
        </authorList>
    </citation>
    <scope>NUCLEOTIDE SEQUENCE [LARGE SCALE GENOMIC DNA]</scope>
    <source>
        <strain evidence="1">UT</strain>
    </source>
</reference>
<organism evidence="1 2">
    <name type="scientific">Nicotiana attenuata</name>
    <name type="common">Coyote tobacco</name>
    <dbReference type="NCBI Taxonomy" id="49451"/>
    <lineage>
        <taxon>Eukaryota</taxon>
        <taxon>Viridiplantae</taxon>
        <taxon>Streptophyta</taxon>
        <taxon>Embryophyta</taxon>
        <taxon>Tracheophyta</taxon>
        <taxon>Spermatophyta</taxon>
        <taxon>Magnoliopsida</taxon>
        <taxon>eudicotyledons</taxon>
        <taxon>Gunneridae</taxon>
        <taxon>Pentapetalae</taxon>
        <taxon>asterids</taxon>
        <taxon>lamiids</taxon>
        <taxon>Solanales</taxon>
        <taxon>Solanaceae</taxon>
        <taxon>Nicotianoideae</taxon>
        <taxon>Nicotianeae</taxon>
        <taxon>Nicotiana</taxon>
    </lineage>
</organism>
<comment type="caution">
    <text evidence="1">The sequence shown here is derived from an EMBL/GenBank/DDBJ whole genome shotgun (WGS) entry which is preliminary data.</text>
</comment>
<dbReference type="Gramene" id="OIT33140">
    <property type="protein sequence ID" value="OIT33140"/>
    <property type="gene ID" value="A4A49_58907"/>
</dbReference>
<dbReference type="EMBL" id="MJEQ01000931">
    <property type="protein sequence ID" value="OIT33140.1"/>
    <property type="molecule type" value="Genomic_DNA"/>
</dbReference>
<protein>
    <submittedName>
        <fullName evidence="1">Guanine nucleotide exchange factor spike 1</fullName>
    </submittedName>
</protein>
<evidence type="ECO:0000313" key="1">
    <source>
        <dbReference type="EMBL" id="OIT33140.1"/>
    </source>
</evidence>